<gene>
    <name evidence="2" type="ORF">CPELLU_LOCUS5495</name>
</gene>
<evidence type="ECO:0000313" key="3">
    <source>
        <dbReference type="Proteomes" id="UP000789759"/>
    </source>
</evidence>
<feature type="region of interest" description="Disordered" evidence="1">
    <location>
        <begin position="48"/>
        <end position="73"/>
    </location>
</feature>
<name>A0A9N9FZ21_9GLOM</name>
<feature type="compositionally biased region" description="Polar residues" evidence="1">
    <location>
        <begin position="55"/>
        <end position="67"/>
    </location>
</feature>
<protein>
    <submittedName>
        <fullName evidence="2">787_t:CDS:1</fullName>
    </submittedName>
</protein>
<evidence type="ECO:0000313" key="2">
    <source>
        <dbReference type="EMBL" id="CAG8567446.1"/>
    </source>
</evidence>
<sequence>MTKEKILLVEKSDNNIATLIEQDNNTSTYNKEVIEVNTLNEDNNKTTTYDKEVSETSTAIPGTTNPANKEKNPYLQDNISITNNNNKRNSTLSKNKNLLSDPVLAHHDELAALYFNAEPQAENKNIDETLPETLPIMKVDNEKAPMLFCPSKSLLEQTKAQVLNS</sequence>
<proteinExistence type="predicted"/>
<dbReference type="Proteomes" id="UP000789759">
    <property type="component" value="Unassembled WGS sequence"/>
</dbReference>
<organism evidence="2 3">
    <name type="scientific">Cetraspora pellucida</name>
    <dbReference type="NCBI Taxonomy" id="1433469"/>
    <lineage>
        <taxon>Eukaryota</taxon>
        <taxon>Fungi</taxon>
        <taxon>Fungi incertae sedis</taxon>
        <taxon>Mucoromycota</taxon>
        <taxon>Glomeromycotina</taxon>
        <taxon>Glomeromycetes</taxon>
        <taxon>Diversisporales</taxon>
        <taxon>Gigasporaceae</taxon>
        <taxon>Cetraspora</taxon>
    </lineage>
</organism>
<dbReference type="AlphaFoldDB" id="A0A9N9FZ21"/>
<dbReference type="EMBL" id="CAJVQA010003134">
    <property type="protein sequence ID" value="CAG8567446.1"/>
    <property type="molecule type" value="Genomic_DNA"/>
</dbReference>
<reference evidence="2" key="1">
    <citation type="submission" date="2021-06" db="EMBL/GenBank/DDBJ databases">
        <authorList>
            <person name="Kallberg Y."/>
            <person name="Tangrot J."/>
            <person name="Rosling A."/>
        </authorList>
    </citation>
    <scope>NUCLEOTIDE SEQUENCE</scope>
    <source>
        <strain evidence="2">FL966</strain>
    </source>
</reference>
<accession>A0A9N9FZ21</accession>
<keyword evidence="3" id="KW-1185">Reference proteome</keyword>
<comment type="caution">
    <text evidence="2">The sequence shown here is derived from an EMBL/GenBank/DDBJ whole genome shotgun (WGS) entry which is preliminary data.</text>
</comment>
<evidence type="ECO:0000256" key="1">
    <source>
        <dbReference type="SAM" id="MobiDB-lite"/>
    </source>
</evidence>